<reference evidence="1" key="1">
    <citation type="submission" date="2020-04" db="EMBL/GenBank/DDBJ databases">
        <authorList>
            <person name="Alioto T."/>
            <person name="Alioto T."/>
            <person name="Gomez Garrido J."/>
        </authorList>
    </citation>
    <scope>NUCLEOTIDE SEQUENCE</scope>
    <source>
        <strain evidence="1">A484AB</strain>
    </source>
</reference>
<feature type="non-terminal residue" evidence="1">
    <location>
        <position position="6161"/>
    </location>
</feature>
<dbReference type="InterPro" id="IPR013783">
    <property type="entry name" value="Ig-like_fold"/>
</dbReference>
<dbReference type="InterPro" id="IPR036116">
    <property type="entry name" value="FN3_sf"/>
</dbReference>
<dbReference type="CDD" id="cd00063">
    <property type="entry name" value="FN3"/>
    <property type="match status" value="2"/>
</dbReference>
<dbReference type="InterPro" id="IPR011030">
    <property type="entry name" value="Lipovitellin_superhlx_dom"/>
</dbReference>
<name>A0A6S7GC18_PARCT</name>
<dbReference type="SUPFAM" id="SSF49265">
    <property type="entry name" value="Fibronectin type III"/>
    <property type="match status" value="4"/>
</dbReference>
<sequence>VVSAFHLKLHPDFKMTSFNTEEEDDSGVHVTYYDVIHRNTTHIDFTKQWNGNDYSKHADGQPVEGKQHVKSRYNSAVKIEDNAIKSVQRTHFSELHDETPYKRPLNNPDFQNQPDFDIKASGESHLNLLRCSSKSWRSKRSSGNERPASSLANLKQDTLTHSDVHRFIGNQKKPTRTFYELLRCYSDPSVKKNELSQCIKELHYLARVDDETHRNIAELTLSRSHQNFSTWSGLVGALVVKGDYDTQKILTKALLSEDPRPLTDKEHSILLEAVFFIPDGPLYPELLQALLALHKNNSKSEEVTVRAMLVMSGLVRRVHEAGYNRSLSDSIAQHLHESFKIHPARFHDDESESRETYLRNHMWAFGNLGHASSLNTIIRHLDHDSSGIRYSAVSALRKLPFHDTDHHLLRSLKYDEHVTVKAGVIEVFLERRQNISDEMRVAIEDALWSAEAGDELDSKITEFLDKHGGDSHHTIKQLRKRRAAILRKKRMLILALKPREFSLGPRKEWRKGFGGKRAGAEAVMRFVNQVKLRIGIFGGMFEVDMDNLALLRAHVIKWSFDIIEGKAAFKMSARFKNDIPKDLIHTISDNADDILANVDSINSIFTKHIQNFINKLKDYLPLDANAFLEFILRAAEFLRRSIQATRFGKSFRQIDKDLKNALRVNELWKKIASLVNKLLRNLKNLSLSNGPFGEAFQFLTKLVDLVSRIGLELPRGFLLNFNIKEFLQHVSRRFDSIEDAVSDYFKKLGISVPGNFFGMLHFKITLRFPTSLNKFRTVTVKLINFGNNFLEMLSVFGEMIRIELPRIHLPGFGLTTGGNQFFDFGLSFDWRTRFNFKINFSGPDFVNLQIFSRYLAEIFKQLDGPNIDLENFFREFLPSLRNELDYIDSEFFRNTTGFKIGQWFREIMKEFENILWQQDGRLLEFSDTAKFLEELEKEAGKFSKKALKNVCKFQGFMLKSSGELQEFGENLEKEMIVAIRKIEDEAQVVIAEVVNVSLFVDRLIDDLQNDLSNTTKKFVDQFLTKLETSLENVKELTDNVAEFTGNSTDELAGFCHKTADVSGEILDKIQIETENASKELAEFTTTNSRSITRHVNRFKTVVTNVESWQKKNFQKRLGKFARVAATLEEFLSLLKNENKFLKSVNKVSRNINDVVDNMNRLPEHAEKARQAADKFADFATNAMRWETEVKKLNIRKKFGLDFDDRLRKLCNEFGALAQDSVKKVQRDNLFRTFREFVTKETDALIFRGVEKLDLLKEPLNRVRSEVEKVSESVSEVEAVLIEMKPFSKNFSPILKEISQLPNCTEIEFIFDNILTKCGKGAKAFGKQAYGEYKDLKSEVKAFLELLPDEWESLSLRKCVTGGTCLSEAFTKQAQGVSKKIKTLKKKFDNKELLESLEPCKTAVEDVSRVVEKVKNISVLVEEFSLKDEVLKIKDLARRITGKFSGESDSQVQKRSVSNLAKKVKNLTQHVKITKETKAKVEKIVEEVFGKLKSIYSDNIEPFQDNLKDVQQKLQLYYDLGKNSKVINPSLQAVDKVVQAMTDFTEVAQNVVRPLEGTVLDVLSKTSDFNDVFDNKLKGYGEKIQKVSDEVNGFLDKIISFLNTIQLRQKGLDIRNYKPWNQYAYCSEDVCLRLLRRSSKLYIKTVFPWKFAHLDDLSSYPKTGRWLVPGLFDDYKAHGIASLSKNEMVLGMRGVSSNTDKASLLVVVDIRSSKSQIVKIIQLQQNGQPFTGDVGGVAVVKDTYVWMSSGNSLYAVKLSDVRNSMSTSVPSTINIARTKSLSHQATSLSYDSRDSRIWVVDSGSHKVHSYDVSPFGDVLLQNETLETGQYTRGFAIVRQFGVKYAAVAKCALVAGYQCKLEFHKVDTAVLNESTVHRVVRAPTGLEGIQTVDSEHLVTAFSSGSFWEKDKIERIAGDFEDRFFKFKIPILTTGFDITENCVYLKVALDWIIPAKRLFPLGEMKCGERRKRSALEKALDADVYTEELERHKRIPRQTTESVACTRNFEGEPKTGSFPIEISKSFPVFGIIVKLFIGVDVHYYANYRCTLCLREREVRLALIPGAWVTTYVGASALVLIVKAGVTLEAKLLETYLIPEVVGRVDKWSLRACLNLKMQMTPIAIRFYLWYQFKLCIDIRVEGLFKIDISISFCPKKTFAEWSWSSASIHKTLFDTCERGKDNTPPRAGQCTAKQIGNKKYFVQWYGFTEDTKIQNYVVIIGSIRGSGDDHYSIHGERQSLLVSDLDIMHGRSVYAAVYAYNGFGLKSAVADCPMFTARRRSPIFTSVHDGEILGDIDYQSDTTSLAVEYGFEGTFGDLSSAKWGISSSPKCTLSESQADVLSLREVGESYTIKKTELDLANGGKYYTRVQLIDHLGLATVACSNGVTIDTTPPVARDFTIGKNGTGFVPSVRRVSGRFQQFLDIESPMVHYEWKLIDEDTGNDVVPFKTIPLTQKSPLFDGLSLTSGKKYTAVLKGTNAAGLYATVNVSSIIPDDTIPSCNGPPLDVINFDDVMDKDFVRQLSNLTCMFSCHDDESGIQSIRAAVGTYPGGENIHPFTNIGELVTKIYDHSKTTWVAFGDVNVTSLVRYYVTIKVRNNAGLAKTISSDGILMDTTGPTVLPSYIRDGPRGIDKKFSSGFDIYAAHWENAFADAESGIGEYFVGLGTSLGTDDTSPFKTNGLSTRALVSSSALESGVTYYVTVIACNRVRMCVNSSSNGAIVDFMPPHPGSVIAGHVGPPLEVTWINKAVWARWQWCPADRAKQQFTADTCDLLSFYDKHSGIKHFGLSVLSYDTAELLVPVKTVGRVVVSGLHVVMPNGVFSVVVEAEDRAGVRSNAISESFIIDATPPLVVKLHHGNEGQPVKYTGSHNHVFSAYFEMTEDVSGIVQYSLGVSSYPEGDDVIPFASHQPDVVSNVIRVNWTSTTTTSLVNGRKYYITVKGTNSAGLFIVATSLPLVFDDEAPLVTHVLDGWGTQDAQYHSFPSIYRIHWRSVTDISGIEEIKVCLSSNQDPNICDINPLVKISNTLTSYSFTNINLQSGTYCYALLQLNDKAGNLGNHWTNGVLVDTSPPIRGRVNDGQAGRDIVYQRETSILYASWSGFFDNETSIHHYELAFGTSQNSSDVQPFTDVGLVTSSASSNLLVSELKNGVTYFARVIGLNILGAPSEIAASDGVLIDSTPPTFSTPVSDGVHLHFDLDYMSHVTSLSASWKCEDADSGITQAFVGFGTQPGILDVAGYHVVLPYQTMYTLLNLTLSQSYRYFATVKCMNRVGLQNSLSSDGVTIDATPPLLGYVNDGDSAYQDADYIGLGSHVTANWKFTDAESHVTGYQIFIQKANGVRVFGPSETPGNRRSMKIALRGDELKHGHKYTFSVTAQNGAGLNITGVSNGFVVDGSAPMCSNVYDATLDGNKTNFVGQITKLVVHFDCSDNETGINAYQFAIKDIDTSRFILPFHKIRGISTLSSLVVVNGAGKRIVELQNGGRYQVGLRATNNVNLTREYWTPGVTVDTTPPVFSKVVSLFQVQSETIKIVWKLVDNESGIETVSWSLNTSPDVENPENFTEISRNSTELFISGISFKLGHTYYVYFTVTNTAGRSTLFVSDGVVIDRTPPSPGRVSADFVVPANYDGNPNVTTGASFTVKWSGFVDQESGVRVYEWAIGPSVEQTKLLGNVFYRAIQFTGTLNGYVIRGQTIYTNTTYYVCIRVINGAGLSTTSCSNEVLVKLGKTTAGVVYDGPLAEDIEFQLDDKAVWLHWTGFKDPVYGLEQYAWCYGLIMNQTADHLNCTTPLAQVDPPLKTSAHQFHNISLLHGQRYSVKVQASNPWDQSVSAVSDGFTVDRTAPSAGGIKVGGSHGTQVIYLTDVTPPMVSWVMHESESAIKECNFGIGSSPKAADLLPFTKLDGNQNSVDLADINFNFTHGMAFYVTVVGVNVLGLETSMTSPQVIVDWSPPTPGVVRDGNGTSDVDSQIHVDHVSTTWGEFLDLESGILEYLYCIGTRPDACDVTNQTSVDLDLHATRQVKLEQGQIYFVTVTAINGAGLSSTSSSNGLIVDTTPPVIDGFSPTSIVAVDLNFTNVVINATTSNSEVINSDITRNQVIISDVVGILTNPYKISATWNTAFDLESEIKSVTACASTNKDECNLTPWTAINPSSSSLNLDFPNPLQTGTVFMLKLKVENGPGLDTIFYSGSIMVDDTPPVKGTVGIDNKRTLVFIQVGQRLSVLWSGFVDSESNIKMYQWKVCSANQHSECVSEFVDAGLKTSLVLGDIGIEQGTEYNVVIKAMNFGQLETIAVSNAFILDNTPPESGMIFDGDEYLKDQAYQSSSSEISASWKGFQDKESGITRYEVCVGSSAGLCEVSGFKNYGLATEAIINNLNLTHNETYYTTVRAVNGAGQTSFATSNGIFIDMTSPEGGSLSDGDDTDIDVTVYDSFVSANWEEFHDPESEVLKYVICAGTVEGSCDILPLTTVNSGLAVKLQVKPAISSGTVVYSTLRVHNKAGGVTEVYSDGVLIDSTPPDLGKIDITSPSAVLGATIYLTHKSSICASWDTFIDGETRIIDYHFSLCLEHDKHNCPISSRDLNNRTSICIEEPPITEGESYIIIITATNQVGLSSTADSPKFIIDTTEPDVGEVTVSNPLGDEYNFVSSAILARWHGFIDLETGVSGYSLCIGTEPTLCDVTELVSVGNASSYTWYNLSLVHDEEYFVSIRCGNNAGLSTNFTASQPISVDTTVPPPSKVLDGFEDAKDIDFQRSPTHVSAMWFNVEDPESDVISLRWCVGSRPRSCDFKTSTSLDVTASKISAYLSQSIKNGGRYYITLMATNGAGLTSIMVSDGVTVDYTPPNVGMVIDGQNADTDYLKDGDTVYARWSEFEDGESGIKSYQFALCEKENITACPTAFSDAGLQTNISLSGTELQSGVEYVIIVRATNMVGLRQQATSDGFTVDATAPVSGRVVIVSPSPSNFDIHQITVSWENFMDPESDISQYEICLGTTQGECDEIDFHSVELDTTHNFTELKLRHQETYYVTVRATNNAGLSTQMTSDEIKIDVSPPQPVKGMIVISSDLEEICSKTPGGLVDCNTTTSETKSDAPIEISCGSGLVKASWLKHEDRESGIAKTEWCIESVDNMCNIQPWETVPTNLQTQSAVIHSLSILTSIQAVVRISNGVGNTALLKSTLCNPVKTFPPKLNVAEVKNLNDTLTDIDYQTDTEAITVTWSSPSNVLSYFSVQAALTEPKENLNIIESLLQKWRGEPFAFEFVGIPRGKTQVRFSGDMIKPYTKYRPVVRRCTKVGLCRDSVGDGVVIVPDAPPDIQVNAMDSFVGTEQQRWREYVGLPRLSRSMVEETYFIPDPFSVVVKAKPQHFQTNELTKHHMGITYKASVYRVTSGANETRNDTIGVKHIFDYSRVVGDTNVCCEKRNTEPRTVHHDQQIKPVQETHAFGVSVSVLQNDVIVASSQDSAYVFSTRSYENTPITLVTFNSTMNNNYVKVKGMNDNVLVSGDGKLLAYRINTENLAQTTLILAITNCNDTTSKAAEHCTNDDRWSSLESVGEEFVYDGSEIIAVSGKHPEEGYGVVAIFRNDSNKWKLHQVLGSEEKDQSFGKVITMNKNFLIVVGSDIYAYSRASENYWQNNTALSEILSDDILHANNVYLTTKDELFVLSVPDRTLTVFDLQLPANAIERCQHVFSVLLVLSGNFDVLEGSTTVAAIGIMSDGRDGSELVLYEPDNGCSQVGRVVTRKCPRFDDGRIGASVSMADRYLVIGTPGLHTWPTDYVDSGTGRVYVTSFCPRNFVRRKVFEFGQRERMTCVACGMGEEAYPGFEEQCVNCSRSICLESSNVFYFSVSHCDKYPCGMNNNRTIMQNVYNLTVTESAPSFGEDEFYLPGSEQSYFIRITQKSASGLTTISDSFPFSLDNTSPEPGLVYDGLGSDENRNCSANTTLSSEHQCSSRSLSDTDLDFTNNTASISARWIDFRDNESDIEHVFWCIGSRPLRDDIMGCENATSHLNRTLTGLSLQHNGTYYVTVLACNYAGLCTARSSDGVLIDTTPPVIRYVRDGLIGPDIDFQVFMNSTFGNWAADDPESGVVSYEIGWGSSPGLDDVWEFQEIGNAKAYYAKFKHGDLVKGRKYYVTVKAINGAGLESEPMTSNGIVVGKTFVFRKKDSGSSSFD</sequence>
<accession>A0A6S7GC18</accession>
<gene>
    <name evidence="1" type="ORF">PACLA_8A086732</name>
</gene>
<dbReference type="PANTHER" id="PTHR16897:SF2">
    <property type="entry name" value="OS03G0226600 PROTEIN"/>
    <property type="match status" value="1"/>
</dbReference>
<dbReference type="Gene3D" id="2.60.40.10">
    <property type="entry name" value="Immunoglobulins"/>
    <property type="match status" value="3"/>
</dbReference>
<dbReference type="SUPFAM" id="SSF63825">
    <property type="entry name" value="YWTD domain"/>
    <property type="match status" value="1"/>
</dbReference>
<keyword evidence="2" id="KW-1185">Reference proteome</keyword>
<dbReference type="PROSITE" id="PS50853">
    <property type="entry name" value="FN3"/>
    <property type="match status" value="1"/>
</dbReference>
<dbReference type="InterPro" id="IPR016024">
    <property type="entry name" value="ARM-type_fold"/>
</dbReference>
<evidence type="ECO:0000313" key="2">
    <source>
        <dbReference type="Proteomes" id="UP001152795"/>
    </source>
</evidence>
<comment type="caution">
    <text evidence="1">The sequence shown here is derived from an EMBL/GenBank/DDBJ whole genome shotgun (WGS) entry which is preliminary data.</text>
</comment>
<dbReference type="InterPro" id="IPR011989">
    <property type="entry name" value="ARM-like"/>
</dbReference>
<dbReference type="SMART" id="SM00060">
    <property type="entry name" value="FN3"/>
    <property type="match status" value="14"/>
</dbReference>
<dbReference type="PANTHER" id="PTHR16897">
    <property type="entry name" value="OS10G0105400 PROTEIN"/>
    <property type="match status" value="1"/>
</dbReference>
<dbReference type="SUPFAM" id="SSF48371">
    <property type="entry name" value="ARM repeat"/>
    <property type="match status" value="1"/>
</dbReference>
<dbReference type="Proteomes" id="UP001152795">
    <property type="component" value="Unassembled WGS sequence"/>
</dbReference>
<dbReference type="SUPFAM" id="SSF48431">
    <property type="entry name" value="Lipovitellin-phosvitin complex, superhelical domain"/>
    <property type="match status" value="1"/>
</dbReference>
<proteinExistence type="predicted"/>
<dbReference type="EMBL" id="CACRXK020001077">
    <property type="protein sequence ID" value="CAB3986819.1"/>
    <property type="molecule type" value="Genomic_DNA"/>
</dbReference>
<protein>
    <submittedName>
        <fullName evidence="1">DNA double-strand break repair Rad50 ATPase</fullName>
    </submittedName>
</protein>
<dbReference type="InterPro" id="IPR003961">
    <property type="entry name" value="FN3_dom"/>
</dbReference>
<dbReference type="OrthoDB" id="6153184at2759"/>
<evidence type="ECO:0000313" key="1">
    <source>
        <dbReference type="EMBL" id="CAB3986819.1"/>
    </source>
</evidence>
<organism evidence="1 2">
    <name type="scientific">Paramuricea clavata</name>
    <name type="common">Red gorgonian</name>
    <name type="synonym">Violescent sea-whip</name>
    <dbReference type="NCBI Taxonomy" id="317549"/>
    <lineage>
        <taxon>Eukaryota</taxon>
        <taxon>Metazoa</taxon>
        <taxon>Cnidaria</taxon>
        <taxon>Anthozoa</taxon>
        <taxon>Octocorallia</taxon>
        <taxon>Malacalcyonacea</taxon>
        <taxon>Plexauridae</taxon>
        <taxon>Paramuricea</taxon>
    </lineage>
</organism>
<dbReference type="Gene3D" id="1.25.10.10">
    <property type="entry name" value="Leucine-rich Repeat Variant"/>
    <property type="match status" value="1"/>
</dbReference>